<evidence type="ECO:0000256" key="1">
    <source>
        <dbReference type="SAM" id="SignalP"/>
    </source>
</evidence>
<feature type="chain" id="PRO_5034937685" evidence="1">
    <location>
        <begin position="23"/>
        <end position="81"/>
    </location>
</feature>
<dbReference type="Proteomes" id="UP000615446">
    <property type="component" value="Unassembled WGS sequence"/>
</dbReference>
<comment type="caution">
    <text evidence="2">The sequence shown here is derived from an EMBL/GenBank/DDBJ whole genome shotgun (WGS) entry which is preliminary data.</text>
</comment>
<organism evidence="2 3">
    <name type="scientific">Rhizophagus clarus</name>
    <dbReference type="NCBI Taxonomy" id="94130"/>
    <lineage>
        <taxon>Eukaryota</taxon>
        <taxon>Fungi</taxon>
        <taxon>Fungi incertae sedis</taxon>
        <taxon>Mucoromycota</taxon>
        <taxon>Glomeromycotina</taxon>
        <taxon>Glomeromycetes</taxon>
        <taxon>Glomerales</taxon>
        <taxon>Glomeraceae</taxon>
        <taxon>Rhizophagus</taxon>
    </lineage>
</organism>
<feature type="signal peptide" evidence="1">
    <location>
        <begin position="1"/>
        <end position="22"/>
    </location>
</feature>
<accession>A0A8H3LJW1</accession>
<evidence type="ECO:0000313" key="2">
    <source>
        <dbReference type="EMBL" id="GES86773.1"/>
    </source>
</evidence>
<name>A0A8H3LJW1_9GLOM</name>
<protein>
    <submittedName>
        <fullName evidence="2">Uncharacterized protein</fullName>
    </submittedName>
</protein>
<dbReference type="AlphaFoldDB" id="A0A8H3LJW1"/>
<evidence type="ECO:0000313" key="3">
    <source>
        <dbReference type="Proteomes" id="UP000615446"/>
    </source>
</evidence>
<reference evidence="2" key="1">
    <citation type="submission" date="2019-10" db="EMBL/GenBank/DDBJ databases">
        <title>Conservation and host-specific expression of non-tandemly repeated heterogenous ribosome RNA gene in arbuscular mycorrhizal fungi.</title>
        <authorList>
            <person name="Maeda T."/>
            <person name="Kobayashi Y."/>
            <person name="Nakagawa T."/>
            <person name="Ezawa T."/>
            <person name="Yamaguchi K."/>
            <person name="Bino T."/>
            <person name="Nishimoto Y."/>
            <person name="Shigenobu S."/>
            <person name="Kawaguchi M."/>
        </authorList>
    </citation>
    <scope>NUCLEOTIDE SEQUENCE</scope>
    <source>
        <strain evidence="2">HR1</strain>
    </source>
</reference>
<proteinExistence type="predicted"/>
<keyword evidence="1" id="KW-0732">Signal</keyword>
<sequence length="81" mass="9719">MFFNTIYFIVIGLLFDLNKQTSKFIDPEETRTIKLSLTSFISKTLWYNEWQLFEDKKRLILCYLDIQLSAKSIWDSEVISK</sequence>
<gene>
    <name evidence="2" type="ORF">RCL2_001381700</name>
</gene>
<dbReference type="EMBL" id="BLAL01000162">
    <property type="protein sequence ID" value="GES86773.1"/>
    <property type="molecule type" value="Genomic_DNA"/>
</dbReference>